<dbReference type="Proteomes" id="UP000290849">
    <property type="component" value="Unassembled WGS sequence"/>
</dbReference>
<dbReference type="PANTHER" id="PTHR35936:SF17">
    <property type="entry name" value="ARGININE-BINDING EXTRACELLULAR PROTEIN ARTP"/>
    <property type="match status" value="1"/>
</dbReference>
<sequence>MLLTPLGETMFKRNALAAIALTLTALLQGCAHTTPEDTAKQNLAVVQHALAPTGSLRVAMYQGSPTSYVAGKDGDDPRGVGYDVGQAFAQKLGVPFEPKVFPNNAEALKAVANGDADFTFTNATEERAKVMDFSPTVLDVEKSALVVKNSRLKKLDDLNRRGLRIGVSKGSSTGEELKPLYPKARLVPVPTLAQAVQMLRQRKIDAFATNNAILYELSDKLPGSRVLPDHWGMEHFAIGVPKGREAGQEFVKDFVQASVANGTVQKAVERANLRGTVAAQ</sequence>
<evidence type="ECO:0000256" key="1">
    <source>
        <dbReference type="ARBA" id="ARBA00022729"/>
    </source>
</evidence>
<evidence type="ECO:0000313" key="4">
    <source>
        <dbReference type="Proteomes" id="UP000290849"/>
    </source>
</evidence>
<dbReference type="Gene3D" id="3.40.190.10">
    <property type="entry name" value="Periplasmic binding protein-like II"/>
    <property type="match status" value="2"/>
</dbReference>
<gene>
    <name evidence="3" type="ORF">C7R54_13020</name>
</gene>
<keyword evidence="1" id="KW-0732">Signal</keyword>
<reference evidence="3 4" key="1">
    <citation type="journal article" date="2017" name="Int. J. Syst. Evol. Microbiol.">
        <title>Achromobacter aloeverae sp. nov., isolated from the root of Aloe vera (L.) Burm.f.</title>
        <authorList>
            <person name="Kuncharoen N."/>
            <person name="Muramatsu Y."/>
            <person name="Shibata C."/>
            <person name="Kamakura Y."/>
            <person name="Nakagawa Y."/>
            <person name="Tanasupawat S."/>
        </authorList>
    </citation>
    <scope>NUCLEOTIDE SEQUENCE [LARGE SCALE GENOMIC DNA]</scope>
    <source>
        <strain evidence="3 4">AVA-1</strain>
    </source>
</reference>
<comment type="caution">
    <text evidence="3">The sequence shown here is derived from an EMBL/GenBank/DDBJ whole genome shotgun (WGS) entry which is preliminary data.</text>
</comment>
<dbReference type="Pfam" id="PF00497">
    <property type="entry name" value="SBP_bac_3"/>
    <property type="match status" value="1"/>
</dbReference>
<dbReference type="AlphaFoldDB" id="A0A4Q1HJY7"/>
<protein>
    <submittedName>
        <fullName evidence="3">ABC transporter substrate-binding protein</fullName>
    </submittedName>
</protein>
<organism evidence="3 4">
    <name type="scientific">Achromobacter aloeverae</name>
    <dbReference type="NCBI Taxonomy" id="1750518"/>
    <lineage>
        <taxon>Bacteria</taxon>
        <taxon>Pseudomonadati</taxon>
        <taxon>Pseudomonadota</taxon>
        <taxon>Betaproteobacteria</taxon>
        <taxon>Burkholderiales</taxon>
        <taxon>Alcaligenaceae</taxon>
        <taxon>Achromobacter</taxon>
    </lineage>
</organism>
<proteinExistence type="predicted"/>
<dbReference type="SMART" id="SM00062">
    <property type="entry name" value="PBPb"/>
    <property type="match status" value="1"/>
</dbReference>
<dbReference type="InterPro" id="IPR001638">
    <property type="entry name" value="Solute-binding_3/MltF_N"/>
</dbReference>
<evidence type="ECO:0000313" key="3">
    <source>
        <dbReference type="EMBL" id="RXN90420.1"/>
    </source>
</evidence>
<name>A0A4Q1HJY7_9BURK</name>
<dbReference type="EMBL" id="PYAL01000003">
    <property type="protein sequence ID" value="RXN90420.1"/>
    <property type="molecule type" value="Genomic_DNA"/>
</dbReference>
<dbReference type="SUPFAM" id="SSF53850">
    <property type="entry name" value="Periplasmic binding protein-like II"/>
    <property type="match status" value="1"/>
</dbReference>
<keyword evidence="4" id="KW-1185">Reference proteome</keyword>
<accession>A0A4Q1HJY7</accession>
<evidence type="ECO:0000259" key="2">
    <source>
        <dbReference type="SMART" id="SM00062"/>
    </source>
</evidence>
<dbReference type="PANTHER" id="PTHR35936">
    <property type="entry name" value="MEMBRANE-BOUND LYTIC MUREIN TRANSGLYCOSYLASE F"/>
    <property type="match status" value="1"/>
</dbReference>
<feature type="domain" description="Solute-binding protein family 3/N-terminal" evidence="2">
    <location>
        <begin position="55"/>
        <end position="275"/>
    </location>
</feature>